<proteinExistence type="predicted"/>
<evidence type="ECO:0000256" key="1">
    <source>
        <dbReference type="SAM" id="SignalP"/>
    </source>
</evidence>
<accession>A0A8I6R8W7</accession>
<dbReference type="RefSeq" id="XP_014240717.1">
    <property type="nucleotide sequence ID" value="XM_014385231.1"/>
</dbReference>
<feature type="signal peptide" evidence="1">
    <location>
        <begin position="1"/>
        <end position="20"/>
    </location>
</feature>
<dbReference type="AlphaFoldDB" id="A0A8I6R8W7"/>
<dbReference type="KEGG" id="clec:106661683"/>
<evidence type="ECO:0000313" key="2">
    <source>
        <dbReference type="EnsemblMetazoa" id="XP_014240717.1"/>
    </source>
</evidence>
<keyword evidence="1" id="KW-0732">Signal</keyword>
<dbReference type="Proteomes" id="UP000494040">
    <property type="component" value="Unassembled WGS sequence"/>
</dbReference>
<protein>
    <recommendedName>
        <fullName evidence="4">Salivary secreted protein</fullName>
    </recommendedName>
</protein>
<evidence type="ECO:0000313" key="3">
    <source>
        <dbReference type="Proteomes" id="UP000494040"/>
    </source>
</evidence>
<reference evidence="2" key="1">
    <citation type="submission" date="2022-01" db="UniProtKB">
        <authorList>
            <consortium name="EnsemblMetazoa"/>
        </authorList>
    </citation>
    <scope>IDENTIFICATION</scope>
</reference>
<evidence type="ECO:0008006" key="4">
    <source>
        <dbReference type="Google" id="ProtNLM"/>
    </source>
</evidence>
<sequence>MSALIVLFTVLGCTFQAVYGRHAYPTQDLAKSAVVEPMLEVMKVASACEDLNNELVVMHEVLVDAGVLMGKLCQNVSSAWVNSWEVCPQPNVFKAIPCFLQVYGEYKNALLYYRTDINQMNNRLYEETMKFYTILWKCANSFHVN</sequence>
<name>A0A8I6R8W7_CIMLE</name>
<dbReference type="EnsemblMetazoa" id="XM_014385231.1">
    <property type="protein sequence ID" value="XP_014240717.1"/>
    <property type="gene ID" value="LOC106661683"/>
</dbReference>
<feature type="chain" id="PRO_5035248646" description="Salivary secreted protein" evidence="1">
    <location>
        <begin position="21"/>
        <end position="145"/>
    </location>
</feature>
<organism evidence="2 3">
    <name type="scientific">Cimex lectularius</name>
    <name type="common">Bed bug</name>
    <name type="synonym">Acanthia lectularia</name>
    <dbReference type="NCBI Taxonomy" id="79782"/>
    <lineage>
        <taxon>Eukaryota</taxon>
        <taxon>Metazoa</taxon>
        <taxon>Ecdysozoa</taxon>
        <taxon>Arthropoda</taxon>
        <taxon>Hexapoda</taxon>
        <taxon>Insecta</taxon>
        <taxon>Pterygota</taxon>
        <taxon>Neoptera</taxon>
        <taxon>Paraneoptera</taxon>
        <taxon>Hemiptera</taxon>
        <taxon>Heteroptera</taxon>
        <taxon>Panheteroptera</taxon>
        <taxon>Cimicomorpha</taxon>
        <taxon>Cimicidae</taxon>
        <taxon>Cimex</taxon>
    </lineage>
</organism>
<keyword evidence="3" id="KW-1185">Reference proteome</keyword>
<dbReference type="GeneID" id="106661683"/>